<organism evidence="2">
    <name type="scientific">marine sediment metagenome</name>
    <dbReference type="NCBI Taxonomy" id="412755"/>
    <lineage>
        <taxon>unclassified sequences</taxon>
        <taxon>metagenomes</taxon>
        <taxon>ecological metagenomes</taxon>
    </lineage>
</organism>
<proteinExistence type="predicted"/>
<protein>
    <recommendedName>
        <fullName evidence="3">SMODS and SLOG-associating 2TM effector domain-containing protein</fullName>
    </recommendedName>
</protein>
<dbReference type="AlphaFoldDB" id="A0A0F9DDC3"/>
<reference evidence="2" key="1">
    <citation type="journal article" date="2015" name="Nature">
        <title>Complex archaea that bridge the gap between prokaryotes and eukaryotes.</title>
        <authorList>
            <person name="Spang A."/>
            <person name="Saw J.H."/>
            <person name="Jorgensen S.L."/>
            <person name="Zaremba-Niedzwiedzka K."/>
            <person name="Martijn J."/>
            <person name="Lind A.E."/>
            <person name="van Eijk R."/>
            <person name="Schleper C."/>
            <person name="Guy L."/>
            <person name="Ettema T.J."/>
        </authorList>
    </citation>
    <scope>NUCLEOTIDE SEQUENCE</scope>
</reference>
<evidence type="ECO:0000313" key="2">
    <source>
        <dbReference type="EMBL" id="KKL15766.1"/>
    </source>
</evidence>
<feature type="transmembrane region" description="Helical" evidence="1">
    <location>
        <begin position="69"/>
        <end position="92"/>
    </location>
</feature>
<keyword evidence="1" id="KW-0472">Membrane</keyword>
<dbReference type="EMBL" id="LAZR01039937">
    <property type="protein sequence ID" value="KKL15766.1"/>
    <property type="molecule type" value="Genomic_DNA"/>
</dbReference>
<comment type="caution">
    <text evidence="2">The sequence shown here is derived from an EMBL/GenBank/DDBJ whole genome shotgun (WGS) entry which is preliminary data.</text>
</comment>
<evidence type="ECO:0000256" key="1">
    <source>
        <dbReference type="SAM" id="Phobius"/>
    </source>
</evidence>
<sequence length="146" mass="16125">MQAETNEKLKAESHKLLSEIHEWQRRATHYRTWNIALFFIFKTLIPLGSLTVAASAFSQLQGGSLLTPAGTLVVSGLVVLLSGLDSILNPAVKKRVGFKKSNALRELENRVSTSVIGMDSTTLPQLILDANKELRVILDDYAEKGY</sequence>
<accession>A0A0F9DDC3</accession>
<name>A0A0F9DDC3_9ZZZZ</name>
<evidence type="ECO:0008006" key="3">
    <source>
        <dbReference type="Google" id="ProtNLM"/>
    </source>
</evidence>
<keyword evidence="1" id="KW-0812">Transmembrane</keyword>
<gene>
    <name evidence="2" type="ORF">LCGC14_2502300</name>
</gene>
<keyword evidence="1" id="KW-1133">Transmembrane helix</keyword>
<feature type="transmembrane region" description="Helical" evidence="1">
    <location>
        <begin position="35"/>
        <end position="57"/>
    </location>
</feature>